<evidence type="ECO:0000256" key="3">
    <source>
        <dbReference type="ARBA" id="ARBA00022692"/>
    </source>
</evidence>
<dbReference type="Proteomes" id="UP001319865">
    <property type="component" value="Chromosome"/>
</dbReference>
<feature type="transmembrane region" description="Helical" evidence="6">
    <location>
        <begin position="150"/>
        <end position="173"/>
    </location>
</feature>
<comment type="subcellular location">
    <subcellularLocation>
        <location evidence="1">Cell membrane</location>
        <topology evidence="1">Multi-pass membrane protein</topology>
    </subcellularLocation>
</comment>
<feature type="transmembrane region" description="Helical" evidence="6">
    <location>
        <begin position="40"/>
        <end position="65"/>
    </location>
</feature>
<keyword evidence="5 6" id="KW-0472">Membrane</keyword>
<keyword evidence="3 6" id="KW-0812">Transmembrane</keyword>
<evidence type="ECO:0000256" key="2">
    <source>
        <dbReference type="ARBA" id="ARBA00022475"/>
    </source>
</evidence>
<reference evidence="7 8" key="1">
    <citation type="journal article" date="2022" name="Int. J. Syst. Evol. Microbiol.">
        <title>Flavobacterium ammonificans sp. nov. and Flavobacterium ammoniigenes sp. nov., ammonifying bacteria isolated from surface river water.</title>
        <authorList>
            <person name="Watanabe K."/>
            <person name="Kitamura T."/>
            <person name="Ogata Y."/>
            <person name="Shindo C."/>
            <person name="Suda W."/>
        </authorList>
    </citation>
    <scope>NUCLEOTIDE SEQUENCE [LARGE SCALE GENOMIC DNA]</scope>
    <source>
        <strain evidence="7 8">GENT11</strain>
    </source>
</reference>
<proteinExistence type="predicted"/>
<evidence type="ECO:0000256" key="5">
    <source>
        <dbReference type="ARBA" id="ARBA00023136"/>
    </source>
</evidence>
<reference evidence="7 8" key="2">
    <citation type="journal article" date="2022" name="Microorganisms">
        <title>Complete Genome Sequences of Two Flavobacterium ammonificans Strains and a Flavobacterium ammoniigenes Strain of Ammonifying Bacterioplankton Isolated from Surface River Water.</title>
        <authorList>
            <person name="Suda W."/>
            <person name="Ogata Y."/>
            <person name="Shindo C."/>
            <person name="Watanabe K."/>
        </authorList>
    </citation>
    <scope>NUCLEOTIDE SEQUENCE [LARGE SCALE GENOMIC DNA]</scope>
    <source>
        <strain evidence="7 8">GENT11</strain>
    </source>
</reference>
<feature type="transmembrane region" description="Helical" evidence="6">
    <location>
        <begin position="189"/>
        <end position="210"/>
    </location>
</feature>
<keyword evidence="4 6" id="KW-1133">Transmembrane helix</keyword>
<dbReference type="EMBL" id="AP025183">
    <property type="protein sequence ID" value="BDB52457.1"/>
    <property type="molecule type" value="Genomic_DNA"/>
</dbReference>
<keyword evidence="2" id="KW-1003">Cell membrane</keyword>
<feature type="transmembrane region" description="Helical" evidence="6">
    <location>
        <begin position="113"/>
        <end position="138"/>
    </location>
</feature>
<sequence length="211" mass="23711">MTIISTLFFGFISAVIGILPPGLINMTVAKVNSKEGKNAALWFVFGAVIVIFVQVSLAILFAQFIGARPEVGLLFREIGAVIFSILAVYFLWIASPPKKIKGKVIKQRTSTRFFLGMLLSALNFFPIPYYVVVSLWLASLNWFIFEPLSILIFVFGAILGSILVFYSYILFFVKIETKTDFFMKNMNKIIGSITAVVAIIALFNIVQYYWT</sequence>
<evidence type="ECO:0000256" key="1">
    <source>
        <dbReference type="ARBA" id="ARBA00004651"/>
    </source>
</evidence>
<gene>
    <name evidence="7" type="ORF">GENT11_07690</name>
</gene>
<evidence type="ECO:0000313" key="7">
    <source>
        <dbReference type="EMBL" id="BDB52457.1"/>
    </source>
</evidence>
<dbReference type="RefSeq" id="WP_229326737.1">
    <property type="nucleotide sequence ID" value="NZ_AP025183.1"/>
</dbReference>
<organism evidence="7 8">
    <name type="scientific">Flavobacterium ammonificans</name>
    <dbReference type="NCBI Taxonomy" id="1751056"/>
    <lineage>
        <taxon>Bacteria</taxon>
        <taxon>Pseudomonadati</taxon>
        <taxon>Bacteroidota</taxon>
        <taxon>Flavobacteriia</taxon>
        <taxon>Flavobacteriales</taxon>
        <taxon>Flavobacteriaceae</taxon>
        <taxon>Flavobacterium</taxon>
    </lineage>
</organism>
<feature type="transmembrane region" description="Helical" evidence="6">
    <location>
        <begin position="6"/>
        <end position="28"/>
    </location>
</feature>
<dbReference type="Pfam" id="PF01810">
    <property type="entry name" value="LysE"/>
    <property type="match status" value="1"/>
</dbReference>
<dbReference type="InterPro" id="IPR001123">
    <property type="entry name" value="LeuE-type"/>
</dbReference>
<keyword evidence="8" id="KW-1185">Reference proteome</keyword>
<accession>A0ABN6KTI2</accession>
<evidence type="ECO:0000256" key="4">
    <source>
        <dbReference type="ARBA" id="ARBA00022989"/>
    </source>
</evidence>
<evidence type="ECO:0000256" key="6">
    <source>
        <dbReference type="SAM" id="Phobius"/>
    </source>
</evidence>
<protein>
    <submittedName>
        <fullName evidence="7">Lysine transporter LysE</fullName>
    </submittedName>
</protein>
<evidence type="ECO:0000313" key="8">
    <source>
        <dbReference type="Proteomes" id="UP001319865"/>
    </source>
</evidence>
<feature type="transmembrane region" description="Helical" evidence="6">
    <location>
        <begin position="71"/>
        <end position="92"/>
    </location>
</feature>
<name>A0ABN6KTI2_9FLAO</name>